<dbReference type="Proteomes" id="UP001154282">
    <property type="component" value="Unassembled WGS sequence"/>
</dbReference>
<evidence type="ECO:0000313" key="1">
    <source>
        <dbReference type="EMBL" id="CAI0457293.1"/>
    </source>
</evidence>
<gene>
    <name evidence="1" type="ORF">LITE_LOCUS33073</name>
</gene>
<proteinExistence type="predicted"/>
<keyword evidence="2" id="KW-1185">Reference proteome</keyword>
<protein>
    <submittedName>
        <fullName evidence="1">Uncharacterized protein</fullName>
    </submittedName>
</protein>
<accession>A0AAV0NFA2</accession>
<reference evidence="1" key="1">
    <citation type="submission" date="2022-08" db="EMBL/GenBank/DDBJ databases">
        <authorList>
            <person name="Gutierrez-Valencia J."/>
        </authorList>
    </citation>
    <scope>NUCLEOTIDE SEQUENCE</scope>
</reference>
<sequence>MVDWGSGIWKALIQLCSESSFGAYIRGKTLSLHASSKQNITGIPTYSTQGWGTALASYGEVSLARRNS</sequence>
<name>A0AAV0NFA2_9ROSI</name>
<dbReference type="EMBL" id="CAMGYJ010000008">
    <property type="protein sequence ID" value="CAI0457293.1"/>
    <property type="molecule type" value="Genomic_DNA"/>
</dbReference>
<organism evidence="1 2">
    <name type="scientific">Linum tenue</name>
    <dbReference type="NCBI Taxonomy" id="586396"/>
    <lineage>
        <taxon>Eukaryota</taxon>
        <taxon>Viridiplantae</taxon>
        <taxon>Streptophyta</taxon>
        <taxon>Embryophyta</taxon>
        <taxon>Tracheophyta</taxon>
        <taxon>Spermatophyta</taxon>
        <taxon>Magnoliopsida</taxon>
        <taxon>eudicotyledons</taxon>
        <taxon>Gunneridae</taxon>
        <taxon>Pentapetalae</taxon>
        <taxon>rosids</taxon>
        <taxon>fabids</taxon>
        <taxon>Malpighiales</taxon>
        <taxon>Linaceae</taxon>
        <taxon>Linum</taxon>
    </lineage>
</organism>
<evidence type="ECO:0000313" key="2">
    <source>
        <dbReference type="Proteomes" id="UP001154282"/>
    </source>
</evidence>
<dbReference type="AlphaFoldDB" id="A0AAV0NFA2"/>
<comment type="caution">
    <text evidence="1">The sequence shown here is derived from an EMBL/GenBank/DDBJ whole genome shotgun (WGS) entry which is preliminary data.</text>
</comment>